<sequence length="247" mass="27819">MNLIWCPVLRDIKPLGCYISGGLIWFSPVISRILRILIPFLLAGCLTGAIFYFYEYSSALELGGLLLLYFIPPAGKESIIPTAIALGFPFQIVCTSIVLIDIACCLFMIWNFELICRITYLGSIIQHLIRKGEQYLSEHQWVERLYFVGLILFVFFPLQGTGSVSGSIIGKMLGMKPLEILGSITIGSIMSSFLIGYSVYALNEYLDINIWYIVGAIVLLLVVIPVISYFIIRRDKKPDNKKNIKNK</sequence>
<feature type="transmembrane region" description="Helical" evidence="1">
    <location>
        <begin position="33"/>
        <end position="53"/>
    </location>
</feature>
<keyword evidence="1" id="KW-1133">Transmembrane helix</keyword>
<evidence type="ECO:0000313" key="2">
    <source>
        <dbReference type="EMBL" id="PWR75293.1"/>
    </source>
</evidence>
<reference evidence="2 3" key="1">
    <citation type="submission" date="2018-05" db="EMBL/GenBank/DDBJ databases">
        <title>Draft genome of Methanospirillum stamsii Pt1.</title>
        <authorList>
            <person name="Dueholm M.S."/>
            <person name="Nielsen P.H."/>
            <person name="Bakmann L.F."/>
            <person name="Otzen D.E."/>
        </authorList>
    </citation>
    <scope>NUCLEOTIDE SEQUENCE [LARGE SCALE GENOMIC DNA]</scope>
    <source>
        <strain evidence="2 3">Pt1</strain>
    </source>
</reference>
<comment type="caution">
    <text evidence="2">The sequence shown here is derived from an EMBL/GenBank/DDBJ whole genome shotgun (WGS) entry which is preliminary data.</text>
</comment>
<proteinExistence type="predicted"/>
<feature type="transmembrane region" description="Helical" evidence="1">
    <location>
        <begin position="87"/>
        <end position="110"/>
    </location>
</feature>
<dbReference type="Proteomes" id="UP000245934">
    <property type="component" value="Unassembled WGS sequence"/>
</dbReference>
<keyword evidence="3" id="KW-1185">Reference proteome</keyword>
<feature type="transmembrane region" description="Helical" evidence="1">
    <location>
        <begin position="208"/>
        <end position="232"/>
    </location>
</feature>
<evidence type="ECO:0000256" key="1">
    <source>
        <dbReference type="SAM" id="Phobius"/>
    </source>
</evidence>
<dbReference type="Pfam" id="PF06695">
    <property type="entry name" value="Sm_multidrug_ex"/>
    <property type="match status" value="1"/>
</dbReference>
<keyword evidence="1" id="KW-0472">Membrane</keyword>
<gene>
    <name evidence="2" type="ORF">DLD82_05790</name>
</gene>
<feature type="transmembrane region" description="Helical" evidence="1">
    <location>
        <begin position="180"/>
        <end position="202"/>
    </location>
</feature>
<accession>A0A2V2NIY8</accession>
<keyword evidence="1" id="KW-0812">Transmembrane</keyword>
<dbReference type="EMBL" id="QGMZ01000011">
    <property type="protein sequence ID" value="PWR75293.1"/>
    <property type="molecule type" value="Genomic_DNA"/>
</dbReference>
<protein>
    <recommendedName>
        <fullName evidence="4">Small multi-drug export protein</fullName>
    </recommendedName>
</protein>
<feature type="transmembrane region" description="Helical" evidence="1">
    <location>
        <begin position="145"/>
        <end position="168"/>
    </location>
</feature>
<evidence type="ECO:0008006" key="4">
    <source>
        <dbReference type="Google" id="ProtNLM"/>
    </source>
</evidence>
<name>A0A2V2NIY8_9EURY</name>
<dbReference type="AlphaFoldDB" id="A0A2V2NIY8"/>
<evidence type="ECO:0000313" key="3">
    <source>
        <dbReference type="Proteomes" id="UP000245934"/>
    </source>
</evidence>
<dbReference type="InterPro" id="IPR009577">
    <property type="entry name" value="Sm_multidrug_ex"/>
</dbReference>
<organism evidence="2 3">
    <name type="scientific">Methanospirillum stamsii</name>
    <dbReference type="NCBI Taxonomy" id="1277351"/>
    <lineage>
        <taxon>Archaea</taxon>
        <taxon>Methanobacteriati</taxon>
        <taxon>Methanobacteriota</taxon>
        <taxon>Stenosarchaea group</taxon>
        <taxon>Methanomicrobia</taxon>
        <taxon>Methanomicrobiales</taxon>
        <taxon>Methanospirillaceae</taxon>
        <taxon>Methanospirillum</taxon>
    </lineage>
</organism>